<dbReference type="Gene3D" id="3.30.70.100">
    <property type="match status" value="1"/>
</dbReference>
<dbReference type="PANTHER" id="PTHR33336:SF3">
    <property type="entry name" value="ABM DOMAIN-CONTAINING PROTEIN"/>
    <property type="match status" value="1"/>
</dbReference>
<accession>A0ABW0NSZ1</accession>
<dbReference type="EMBL" id="JBHSMG010000002">
    <property type="protein sequence ID" value="MFC5502888.1"/>
    <property type="molecule type" value="Genomic_DNA"/>
</dbReference>
<dbReference type="PROSITE" id="PS51725">
    <property type="entry name" value="ABM"/>
    <property type="match status" value="1"/>
</dbReference>
<organism evidence="2 3">
    <name type="scientific">Lysinimonas soli</name>
    <dbReference type="NCBI Taxonomy" id="1074233"/>
    <lineage>
        <taxon>Bacteria</taxon>
        <taxon>Bacillati</taxon>
        <taxon>Actinomycetota</taxon>
        <taxon>Actinomycetes</taxon>
        <taxon>Micrococcales</taxon>
        <taxon>Microbacteriaceae</taxon>
        <taxon>Lysinimonas</taxon>
    </lineage>
</organism>
<gene>
    <name evidence="2" type="ORF">ACFPJ4_11610</name>
</gene>
<dbReference type="GO" id="GO:0004497">
    <property type="term" value="F:monooxygenase activity"/>
    <property type="evidence" value="ECO:0007669"/>
    <property type="project" value="UniProtKB-KW"/>
</dbReference>
<keyword evidence="2" id="KW-0560">Oxidoreductase</keyword>
<dbReference type="Proteomes" id="UP001596039">
    <property type="component" value="Unassembled WGS sequence"/>
</dbReference>
<proteinExistence type="predicted"/>
<dbReference type="EC" id="1.-.-.-" evidence="2"/>
<dbReference type="InterPro" id="IPR011008">
    <property type="entry name" value="Dimeric_a/b-barrel"/>
</dbReference>
<protein>
    <submittedName>
        <fullName evidence="2">Quinol monooxygenase</fullName>
        <ecNumber evidence="2">1.-.-.-</ecNumber>
    </submittedName>
</protein>
<keyword evidence="3" id="KW-1185">Reference proteome</keyword>
<evidence type="ECO:0000313" key="3">
    <source>
        <dbReference type="Proteomes" id="UP001596039"/>
    </source>
</evidence>
<reference evidence="3" key="1">
    <citation type="journal article" date="2019" name="Int. J. Syst. Evol. Microbiol.">
        <title>The Global Catalogue of Microorganisms (GCM) 10K type strain sequencing project: providing services to taxonomists for standard genome sequencing and annotation.</title>
        <authorList>
            <consortium name="The Broad Institute Genomics Platform"/>
            <consortium name="The Broad Institute Genome Sequencing Center for Infectious Disease"/>
            <person name="Wu L."/>
            <person name="Ma J."/>
        </authorList>
    </citation>
    <scope>NUCLEOTIDE SEQUENCE [LARGE SCALE GENOMIC DNA]</scope>
    <source>
        <strain evidence="3">CGMCC 4.6997</strain>
    </source>
</reference>
<sequence>MNPRRVLYAEIVAAPGRDREVRALLSELTAVVRAEPGNVLFEPSEREDRPGHFFVYEEYRDAEAFAAHIASEASVEFNRRLGPLVEGGASRLTRLAPLPG</sequence>
<comment type="caution">
    <text evidence="2">The sequence shown here is derived from an EMBL/GenBank/DDBJ whole genome shotgun (WGS) entry which is preliminary data.</text>
</comment>
<keyword evidence="2" id="KW-0503">Monooxygenase</keyword>
<dbReference type="RefSeq" id="WP_386740587.1">
    <property type="nucleotide sequence ID" value="NZ_JBHSMG010000002.1"/>
</dbReference>
<dbReference type="PANTHER" id="PTHR33336">
    <property type="entry name" value="QUINOL MONOOXYGENASE YGIN-RELATED"/>
    <property type="match status" value="1"/>
</dbReference>
<dbReference type="InterPro" id="IPR050744">
    <property type="entry name" value="AI-2_Isomerase_LsrG"/>
</dbReference>
<evidence type="ECO:0000259" key="1">
    <source>
        <dbReference type="PROSITE" id="PS51725"/>
    </source>
</evidence>
<evidence type="ECO:0000313" key="2">
    <source>
        <dbReference type="EMBL" id="MFC5502888.1"/>
    </source>
</evidence>
<name>A0ABW0NSZ1_9MICO</name>
<dbReference type="InterPro" id="IPR007138">
    <property type="entry name" value="ABM_dom"/>
</dbReference>
<feature type="domain" description="ABM" evidence="1">
    <location>
        <begin position="5"/>
        <end position="95"/>
    </location>
</feature>
<dbReference type="SUPFAM" id="SSF54909">
    <property type="entry name" value="Dimeric alpha+beta barrel"/>
    <property type="match status" value="1"/>
</dbReference>
<dbReference type="Pfam" id="PF03992">
    <property type="entry name" value="ABM"/>
    <property type="match status" value="1"/>
</dbReference>